<accession>A0ABV2QE59</accession>
<organism evidence="2 3">
    <name type="scientific">Ottowia thiooxydans</name>
    <dbReference type="NCBI Taxonomy" id="219182"/>
    <lineage>
        <taxon>Bacteria</taxon>
        <taxon>Pseudomonadati</taxon>
        <taxon>Pseudomonadota</taxon>
        <taxon>Betaproteobacteria</taxon>
        <taxon>Burkholderiales</taxon>
        <taxon>Comamonadaceae</taxon>
        <taxon>Ottowia</taxon>
    </lineage>
</organism>
<gene>
    <name evidence="2" type="ORF">ABIE13_004442</name>
</gene>
<name>A0ABV2QE59_9BURK</name>
<protein>
    <submittedName>
        <fullName evidence="2">Uncharacterized protein</fullName>
    </submittedName>
</protein>
<evidence type="ECO:0000313" key="2">
    <source>
        <dbReference type="EMBL" id="MET4579314.1"/>
    </source>
</evidence>
<evidence type="ECO:0000313" key="3">
    <source>
        <dbReference type="Proteomes" id="UP001549320"/>
    </source>
</evidence>
<reference evidence="2 3" key="1">
    <citation type="submission" date="2024-06" db="EMBL/GenBank/DDBJ databases">
        <title>Sorghum-associated microbial communities from plants grown in Nebraska, USA.</title>
        <authorList>
            <person name="Schachtman D."/>
        </authorList>
    </citation>
    <scope>NUCLEOTIDE SEQUENCE [LARGE SCALE GENOMIC DNA]</scope>
    <source>
        <strain evidence="2 3">2709</strain>
    </source>
</reference>
<feature type="region of interest" description="Disordered" evidence="1">
    <location>
        <begin position="1"/>
        <end position="44"/>
    </location>
</feature>
<keyword evidence="3" id="KW-1185">Reference proteome</keyword>
<comment type="caution">
    <text evidence="2">The sequence shown here is derived from an EMBL/GenBank/DDBJ whole genome shotgun (WGS) entry which is preliminary data.</text>
</comment>
<sequence length="44" mass="4286">MRLRSAARHSLLLPGDASSNGAGLGTKEPPGGTIAALSLPASVS</sequence>
<evidence type="ECO:0000256" key="1">
    <source>
        <dbReference type="SAM" id="MobiDB-lite"/>
    </source>
</evidence>
<dbReference type="EMBL" id="JBEPSH010000009">
    <property type="protein sequence ID" value="MET4579314.1"/>
    <property type="molecule type" value="Genomic_DNA"/>
</dbReference>
<dbReference type="Proteomes" id="UP001549320">
    <property type="component" value="Unassembled WGS sequence"/>
</dbReference>
<proteinExistence type="predicted"/>